<dbReference type="Proteomes" id="UP000054166">
    <property type="component" value="Unassembled WGS sequence"/>
</dbReference>
<sequence>MRVYANTVASVGNPATLLMLLPETQSGWCEQLSQEGYNVVHALYPNEDVDKTFKEAQSEITKLGTEWALLSYGLLPKDASALFALHITDLRACIHFCPTSETKDGYLVQDESGRYTPTIFHLAASQETLHASLLPSTDPGNLGYSLLRNEQHPIHVFTYPLTSASPAFPLKVKPPALLTKSSDKGPLDDVHTRAAANMSYTRTLKLIRKHLGPELDIEKTWDMHTYFEFAEKSSAKTMSTMVAAPYVNHVPTMTGGVGAQDVTRFYKHHFCAEHVTPPDAQLVTVSRTVGVDKIVDEMYFKCTHTTEIDYFLPGIPPTGKQLEIAIAGVVALRGDKLYFEHLYWDQASVLVQLGLLDPSNLPVAGVDVARKVVYPFDLPSNTLMAKWKESEGKDNE</sequence>
<dbReference type="PANTHER" id="PTHR38436">
    <property type="entry name" value="POLYKETIDE CYCLASE SNOAL-LIKE DOMAIN"/>
    <property type="match status" value="1"/>
</dbReference>
<gene>
    <name evidence="1" type="ORF">PILCRDRAFT_827314</name>
</gene>
<organism evidence="1 2">
    <name type="scientific">Piloderma croceum (strain F 1598)</name>
    <dbReference type="NCBI Taxonomy" id="765440"/>
    <lineage>
        <taxon>Eukaryota</taxon>
        <taxon>Fungi</taxon>
        <taxon>Dikarya</taxon>
        <taxon>Basidiomycota</taxon>
        <taxon>Agaricomycotina</taxon>
        <taxon>Agaricomycetes</taxon>
        <taxon>Agaricomycetidae</taxon>
        <taxon>Atheliales</taxon>
        <taxon>Atheliaceae</taxon>
        <taxon>Piloderma</taxon>
    </lineage>
</organism>
<evidence type="ECO:0000313" key="1">
    <source>
        <dbReference type="EMBL" id="KIM75401.1"/>
    </source>
</evidence>
<evidence type="ECO:0000313" key="2">
    <source>
        <dbReference type="Proteomes" id="UP000054166"/>
    </source>
</evidence>
<dbReference type="InterPro" id="IPR009959">
    <property type="entry name" value="Cyclase_SnoaL-like"/>
</dbReference>
<dbReference type="HOGENOM" id="CLU_032662_1_0_1"/>
<proteinExistence type="predicted"/>
<dbReference type="InterPro" id="IPR032710">
    <property type="entry name" value="NTF2-like_dom_sf"/>
</dbReference>
<dbReference type="GO" id="GO:0030638">
    <property type="term" value="P:polyketide metabolic process"/>
    <property type="evidence" value="ECO:0007669"/>
    <property type="project" value="InterPro"/>
</dbReference>
<dbReference type="OrthoDB" id="5440at2759"/>
<name>A0A0C3F656_PILCF</name>
<dbReference type="InParanoid" id="A0A0C3F656"/>
<dbReference type="STRING" id="765440.A0A0C3F656"/>
<dbReference type="SUPFAM" id="SSF54427">
    <property type="entry name" value="NTF2-like"/>
    <property type="match status" value="1"/>
</dbReference>
<keyword evidence="2" id="KW-1185">Reference proteome</keyword>
<reference evidence="2" key="2">
    <citation type="submission" date="2015-01" db="EMBL/GenBank/DDBJ databases">
        <title>Evolutionary Origins and Diversification of the Mycorrhizal Mutualists.</title>
        <authorList>
            <consortium name="DOE Joint Genome Institute"/>
            <consortium name="Mycorrhizal Genomics Consortium"/>
            <person name="Kohler A."/>
            <person name="Kuo A."/>
            <person name="Nagy L.G."/>
            <person name="Floudas D."/>
            <person name="Copeland A."/>
            <person name="Barry K.W."/>
            <person name="Cichocki N."/>
            <person name="Veneault-Fourrey C."/>
            <person name="LaButti K."/>
            <person name="Lindquist E.A."/>
            <person name="Lipzen A."/>
            <person name="Lundell T."/>
            <person name="Morin E."/>
            <person name="Murat C."/>
            <person name="Riley R."/>
            <person name="Ohm R."/>
            <person name="Sun H."/>
            <person name="Tunlid A."/>
            <person name="Henrissat B."/>
            <person name="Grigoriev I.V."/>
            <person name="Hibbett D.S."/>
            <person name="Martin F."/>
        </authorList>
    </citation>
    <scope>NUCLEOTIDE SEQUENCE [LARGE SCALE GENOMIC DNA]</scope>
    <source>
        <strain evidence="2">F 1598</strain>
    </source>
</reference>
<reference evidence="1 2" key="1">
    <citation type="submission" date="2014-04" db="EMBL/GenBank/DDBJ databases">
        <authorList>
            <consortium name="DOE Joint Genome Institute"/>
            <person name="Kuo A."/>
            <person name="Tarkka M."/>
            <person name="Buscot F."/>
            <person name="Kohler A."/>
            <person name="Nagy L.G."/>
            <person name="Floudas D."/>
            <person name="Copeland A."/>
            <person name="Barry K.W."/>
            <person name="Cichocki N."/>
            <person name="Veneault-Fourrey C."/>
            <person name="LaButti K."/>
            <person name="Lindquist E.A."/>
            <person name="Lipzen A."/>
            <person name="Lundell T."/>
            <person name="Morin E."/>
            <person name="Murat C."/>
            <person name="Sun H."/>
            <person name="Tunlid A."/>
            <person name="Henrissat B."/>
            <person name="Grigoriev I.V."/>
            <person name="Hibbett D.S."/>
            <person name="Martin F."/>
            <person name="Nordberg H.P."/>
            <person name="Cantor M.N."/>
            <person name="Hua S.X."/>
        </authorList>
    </citation>
    <scope>NUCLEOTIDE SEQUENCE [LARGE SCALE GENOMIC DNA]</scope>
    <source>
        <strain evidence="1 2">F 1598</strain>
    </source>
</reference>
<dbReference type="Gene3D" id="3.10.450.50">
    <property type="match status" value="1"/>
</dbReference>
<dbReference type="EMBL" id="KN833047">
    <property type="protein sequence ID" value="KIM75401.1"/>
    <property type="molecule type" value="Genomic_DNA"/>
</dbReference>
<dbReference type="PANTHER" id="PTHR38436:SF3">
    <property type="entry name" value="CARBOXYMETHYLENEBUTENOLIDASE-RELATED"/>
    <property type="match status" value="1"/>
</dbReference>
<protein>
    <recommendedName>
        <fullName evidence="3">SnoaL-like domain-containing protein</fullName>
    </recommendedName>
</protein>
<accession>A0A0C3F656</accession>
<dbReference type="AlphaFoldDB" id="A0A0C3F656"/>
<evidence type="ECO:0008006" key="3">
    <source>
        <dbReference type="Google" id="ProtNLM"/>
    </source>
</evidence>